<dbReference type="AlphaFoldDB" id="A0A6J4IR50"/>
<dbReference type="SUPFAM" id="SSF102712">
    <property type="entry name" value="JAB1/MPN domain"/>
    <property type="match status" value="1"/>
</dbReference>
<dbReference type="InterPro" id="IPR028090">
    <property type="entry name" value="JAB_dom_prok"/>
</dbReference>
<dbReference type="SMART" id="SM00232">
    <property type="entry name" value="JAB_MPN"/>
    <property type="match status" value="1"/>
</dbReference>
<evidence type="ECO:0000313" key="7">
    <source>
        <dbReference type="EMBL" id="CAA9259359.1"/>
    </source>
</evidence>
<keyword evidence="2" id="KW-0479">Metal-binding</keyword>
<dbReference type="EMBL" id="CADCTB010000162">
    <property type="protein sequence ID" value="CAA9259359.1"/>
    <property type="molecule type" value="Genomic_DNA"/>
</dbReference>
<protein>
    <recommendedName>
        <fullName evidence="6">JAB1/MPN/MOV34 metalloenzyme domain-containing protein</fullName>
    </recommendedName>
</protein>
<gene>
    <name evidence="7" type="ORF">AVDCRST_MAG10-2662</name>
</gene>
<dbReference type="FunFam" id="3.40.140.10:FF:000085">
    <property type="entry name" value="Mov34/MPN/PAD-1 family protein"/>
    <property type="match status" value="1"/>
</dbReference>
<accession>A0A6J4IR50</accession>
<dbReference type="InterPro" id="IPR051929">
    <property type="entry name" value="VirAsm_ModProt"/>
</dbReference>
<keyword evidence="4" id="KW-0862">Zinc</keyword>
<dbReference type="InterPro" id="IPR000555">
    <property type="entry name" value="JAMM/MPN+_dom"/>
</dbReference>
<keyword evidence="5" id="KW-0482">Metalloprotease</keyword>
<dbReference type="Pfam" id="PF14464">
    <property type="entry name" value="Prok-JAB"/>
    <property type="match status" value="1"/>
</dbReference>
<dbReference type="GO" id="GO:0008270">
    <property type="term" value="F:zinc ion binding"/>
    <property type="evidence" value="ECO:0007669"/>
    <property type="project" value="TreeGrafter"/>
</dbReference>
<dbReference type="PANTHER" id="PTHR34858">
    <property type="entry name" value="CYSO-CYSTEINE PEPTIDASE"/>
    <property type="match status" value="1"/>
</dbReference>
<organism evidence="7">
    <name type="scientific">uncultured Acidimicrobiales bacterium</name>
    <dbReference type="NCBI Taxonomy" id="310071"/>
    <lineage>
        <taxon>Bacteria</taxon>
        <taxon>Bacillati</taxon>
        <taxon>Actinomycetota</taxon>
        <taxon>Acidimicrobiia</taxon>
        <taxon>Acidimicrobiales</taxon>
        <taxon>environmental samples</taxon>
    </lineage>
</organism>
<evidence type="ECO:0000256" key="3">
    <source>
        <dbReference type="ARBA" id="ARBA00022801"/>
    </source>
</evidence>
<feature type="domain" description="JAB1/MPN/MOV34 metalloenzyme" evidence="6">
    <location>
        <begin position="1"/>
        <end position="135"/>
    </location>
</feature>
<keyword evidence="3" id="KW-0378">Hydrolase</keyword>
<proteinExistence type="predicted"/>
<keyword evidence="1" id="KW-0645">Protease</keyword>
<evidence type="ECO:0000259" key="6">
    <source>
        <dbReference type="SMART" id="SM00232"/>
    </source>
</evidence>
<evidence type="ECO:0000256" key="5">
    <source>
        <dbReference type="ARBA" id="ARBA00023049"/>
    </source>
</evidence>
<evidence type="ECO:0000256" key="4">
    <source>
        <dbReference type="ARBA" id="ARBA00022833"/>
    </source>
</evidence>
<dbReference type="GO" id="GO:0008235">
    <property type="term" value="F:metalloexopeptidase activity"/>
    <property type="evidence" value="ECO:0007669"/>
    <property type="project" value="TreeGrafter"/>
</dbReference>
<sequence length="143" mass="15617">MLRITRAHWQAIIDHAVAEATKPAEACGLLAGELGDIDVKAVYPCGNAAPAEKQDMLYELDSHDYLKADRDAQANGWEIIGVYHSHTHTEALPSPTDIAQAPDPSWHYIVASTRLPTPVVRSFTIVDGEVAEEPLVLERPPAK</sequence>
<evidence type="ECO:0000256" key="2">
    <source>
        <dbReference type="ARBA" id="ARBA00022723"/>
    </source>
</evidence>
<evidence type="ECO:0000256" key="1">
    <source>
        <dbReference type="ARBA" id="ARBA00022670"/>
    </source>
</evidence>
<name>A0A6J4IR50_9ACTN</name>
<dbReference type="GO" id="GO:0006508">
    <property type="term" value="P:proteolysis"/>
    <property type="evidence" value="ECO:0007669"/>
    <property type="project" value="UniProtKB-KW"/>
</dbReference>
<reference evidence="7" key="1">
    <citation type="submission" date="2020-02" db="EMBL/GenBank/DDBJ databases">
        <authorList>
            <person name="Meier V. D."/>
        </authorList>
    </citation>
    <scope>NUCLEOTIDE SEQUENCE</scope>
    <source>
        <strain evidence="7">AVDCRST_MAG10</strain>
    </source>
</reference>
<dbReference type="PANTHER" id="PTHR34858:SF1">
    <property type="entry name" value="CYSO-CYSTEINE PEPTIDASE"/>
    <property type="match status" value="1"/>
</dbReference>
<dbReference type="CDD" id="cd08070">
    <property type="entry name" value="MPN_like"/>
    <property type="match status" value="1"/>
</dbReference>
<dbReference type="Gene3D" id="3.40.140.10">
    <property type="entry name" value="Cytidine Deaminase, domain 2"/>
    <property type="match status" value="1"/>
</dbReference>